<proteinExistence type="evidence at transcript level"/>
<dbReference type="EMBL" id="JH598687">
    <property type="status" value="NOT_ANNOTATED_CDS"/>
    <property type="molecule type" value="Genomic_DNA"/>
</dbReference>
<feature type="signal peptide" evidence="1">
    <location>
        <begin position="1"/>
        <end position="23"/>
    </location>
</feature>
<reference evidence="3" key="3">
    <citation type="submission" date="2015-06" db="UniProtKB">
        <authorList>
            <consortium name="EnsemblProtists"/>
        </authorList>
    </citation>
    <scope>IDENTIFICATION</scope>
    <source>
        <strain evidence="3">Emoy2</strain>
    </source>
</reference>
<dbReference type="EMBL" id="AB922245">
    <property type="protein sequence ID" value="BAP68820.1"/>
    <property type="molecule type" value="mRNA"/>
</dbReference>
<protein>
    <submittedName>
        <fullName evidence="2">RxLR effector candidate protein</fullName>
    </submittedName>
</protein>
<reference evidence="2" key="2">
    <citation type="journal article" date="2014" name="PLoS Pathog.">
        <title>Expression profiling during arabidopsis/downy mildew interaction reveals a highly-expressed effector that attenuates responses to salicylic acid.</title>
        <authorList>
            <person name="Asai S."/>
            <person name="Rallapalli G."/>
            <person name="Piquerez S.J.M."/>
            <person name="Caillaud M.C."/>
            <person name="Furzer O.J."/>
            <person name="Ishaque N."/>
            <person name="Wirthmueller L."/>
            <person name="Fabro G."/>
            <person name="Shirasu K."/>
            <person name="Jones J.D.G."/>
        </authorList>
    </citation>
    <scope>NUCLEOTIDE SEQUENCE</scope>
    <source>
        <strain evidence="2">Emoy2</strain>
    </source>
</reference>
<dbReference type="AlphaFoldDB" id="M4BS62"/>
<dbReference type="Proteomes" id="UP000011713">
    <property type="component" value="Unassembled WGS sequence"/>
</dbReference>
<evidence type="ECO:0000256" key="1">
    <source>
        <dbReference type="SAM" id="SignalP"/>
    </source>
</evidence>
<evidence type="ECO:0000313" key="3">
    <source>
        <dbReference type="EnsemblProtists" id="HpaP809253"/>
    </source>
</evidence>
<evidence type="ECO:0000313" key="2">
    <source>
        <dbReference type="EMBL" id="BAP68820.1"/>
    </source>
</evidence>
<evidence type="ECO:0000313" key="4">
    <source>
        <dbReference type="Proteomes" id="UP000011713"/>
    </source>
</evidence>
<name>M4BS62_HYAAE</name>
<organism evidence="3 4">
    <name type="scientific">Hyaloperonospora arabidopsidis (strain Emoy2)</name>
    <name type="common">Downy mildew agent</name>
    <name type="synonym">Peronospora arabidopsidis</name>
    <dbReference type="NCBI Taxonomy" id="559515"/>
    <lineage>
        <taxon>Eukaryota</taxon>
        <taxon>Sar</taxon>
        <taxon>Stramenopiles</taxon>
        <taxon>Oomycota</taxon>
        <taxon>Peronosporomycetes</taxon>
        <taxon>Peronosporales</taxon>
        <taxon>Peronosporaceae</taxon>
        <taxon>Hyaloperonospora</taxon>
    </lineage>
</organism>
<sequence>MHPLRRLLAASVVVLWGVSDSMATRSENRTKGITFDLPAGPPSLLISTSVPRGLLEPPTETGDGVDLGYDNDEERALFKIQILHEKRWLWPKVNAAMHFGKLAEQENNVLCQKLVVWLEHVDTFNEQRNGNYDNEAVVKDLVKVLGQDRLAALLNLLREISGVKFLAKVMQKAFAEAFPDNLELRFTVWIMERKPSISVYDLLPIRQRKKVKRNGKRMRLTDCLKLEQWINYVDESNTMGEGFSDFDVIEHLLRNQGADEVEKAFSALQNIPGMENRAEKLKWALNVKMVKFNEWLKTRKSPEDVFEWLEIDKEETCDFDQLKTRPDLICKLLLWLGYVDLFRAELKTFSEVDEFKLLLSKREPEEMAYFFQLIASKTSMYERSKMHRKRLFYEFPDRMDLLLPRYLQLQMTPVDVHSSMFDELLVRHKLGQPLPIGFNVQDRLLKWLRYVRDFNDQANGENHVFEHVVFDLLKKTTDLVEPGKLFDALKKEKRMANIAGFWQRDWTTKHPPGPTN</sequence>
<reference evidence="4" key="1">
    <citation type="journal article" date="2010" name="Science">
        <title>Signatures of adaptation to obligate biotrophy in the Hyaloperonospora arabidopsidis genome.</title>
        <authorList>
            <person name="Baxter L."/>
            <person name="Tripathy S."/>
            <person name="Ishaque N."/>
            <person name="Boot N."/>
            <person name="Cabral A."/>
            <person name="Kemen E."/>
            <person name="Thines M."/>
            <person name="Ah-Fong A."/>
            <person name="Anderson R."/>
            <person name="Badejoko W."/>
            <person name="Bittner-Eddy P."/>
            <person name="Boore J.L."/>
            <person name="Chibucos M.C."/>
            <person name="Coates M."/>
            <person name="Dehal P."/>
            <person name="Delehaunty K."/>
            <person name="Dong S."/>
            <person name="Downton P."/>
            <person name="Dumas B."/>
            <person name="Fabro G."/>
            <person name="Fronick C."/>
            <person name="Fuerstenberg S.I."/>
            <person name="Fulton L."/>
            <person name="Gaulin E."/>
            <person name="Govers F."/>
            <person name="Hughes L."/>
            <person name="Humphray S."/>
            <person name="Jiang R.H."/>
            <person name="Judelson H."/>
            <person name="Kamoun S."/>
            <person name="Kyung K."/>
            <person name="Meijer H."/>
            <person name="Minx P."/>
            <person name="Morris P."/>
            <person name="Nelson J."/>
            <person name="Phuntumart V."/>
            <person name="Qutob D."/>
            <person name="Rehmany A."/>
            <person name="Rougon-Cardoso A."/>
            <person name="Ryden P."/>
            <person name="Torto-Alalibo T."/>
            <person name="Studholme D."/>
            <person name="Wang Y."/>
            <person name="Win J."/>
            <person name="Wood J."/>
            <person name="Clifton S.W."/>
            <person name="Rogers J."/>
            <person name="Van den Ackerveken G."/>
            <person name="Jones J.D."/>
            <person name="McDowell J.M."/>
            <person name="Beynon J."/>
            <person name="Tyler B.M."/>
        </authorList>
    </citation>
    <scope>NUCLEOTIDE SEQUENCE [LARGE SCALE GENOMIC DNA]</scope>
    <source>
        <strain evidence="4">Emoy2</strain>
    </source>
</reference>
<dbReference type="EnsemblProtists" id="HpaT809253">
    <property type="protein sequence ID" value="HpaP809253"/>
    <property type="gene ID" value="HpaG809253"/>
</dbReference>
<feature type="chain" id="PRO_5009704535" evidence="1">
    <location>
        <begin position="24"/>
        <end position="516"/>
    </location>
</feature>
<dbReference type="HOGENOM" id="CLU_528369_0_0_1"/>
<dbReference type="InParanoid" id="M4BS62"/>
<dbReference type="VEuPathDB" id="FungiDB:HpaG809253"/>
<keyword evidence="1" id="KW-0732">Signal</keyword>
<gene>
    <name evidence="2" type="primary">HaRxL95</name>
</gene>
<accession>M4BS62</accession>
<keyword evidence="4" id="KW-1185">Reference proteome</keyword>